<evidence type="ECO:0000256" key="1">
    <source>
        <dbReference type="SAM" id="Phobius"/>
    </source>
</evidence>
<dbReference type="RefSeq" id="WP_150031617.1">
    <property type="nucleotide sequence ID" value="NZ_VWSH01000001.1"/>
</dbReference>
<dbReference type="AlphaFoldDB" id="A0A5M6CP83"/>
<evidence type="ECO:0000313" key="2">
    <source>
        <dbReference type="EMBL" id="KAA5537041.1"/>
    </source>
</evidence>
<keyword evidence="3" id="KW-1185">Reference proteome</keyword>
<comment type="caution">
    <text evidence="2">The sequence shown here is derived from an EMBL/GenBank/DDBJ whole genome shotgun (WGS) entry which is preliminary data.</text>
</comment>
<keyword evidence="1" id="KW-0812">Transmembrane</keyword>
<dbReference type="InterPro" id="IPR019734">
    <property type="entry name" value="TPR_rpt"/>
</dbReference>
<keyword evidence="1" id="KW-1133">Transmembrane helix</keyword>
<feature type="transmembrane region" description="Helical" evidence="1">
    <location>
        <begin position="12"/>
        <end position="30"/>
    </location>
</feature>
<dbReference type="InterPro" id="IPR011990">
    <property type="entry name" value="TPR-like_helical_dom_sf"/>
</dbReference>
<dbReference type="Gene3D" id="1.25.40.10">
    <property type="entry name" value="Tetratricopeptide repeat domain"/>
    <property type="match status" value="1"/>
</dbReference>
<dbReference type="SUPFAM" id="SSF81901">
    <property type="entry name" value="HCP-like"/>
    <property type="match status" value="1"/>
</dbReference>
<reference evidence="2 3" key="1">
    <citation type="submission" date="2019-09" db="EMBL/GenBank/DDBJ databases">
        <title>Genome sequence and assembly of Taibaiella sp.</title>
        <authorList>
            <person name="Chhetri G."/>
        </authorList>
    </citation>
    <scope>NUCLEOTIDE SEQUENCE [LARGE SCALE GENOMIC DNA]</scope>
    <source>
        <strain evidence="2 3">KVB11</strain>
    </source>
</reference>
<dbReference type="EMBL" id="VWSH01000001">
    <property type="protein sequence ID" value="KAA5537041.1"/>
    <property type="molecule type" value="Genomic_DNA"/>
</dbReference>
<dbReference type="SMART" id="SM00028">
    <property type="entry name" value="TPR"/>
    <property type="match status" value="3"/>
</dbReference>
<evidence type="ECO:0000313" key="3">
    <source>
        <dbReference type="Proteomes" id="UP000323632"/>
    </source>
</evidence>
<accession>A0A5M6CP83</accession>
<sequence length="530" mass="61396">MNTNTIEIIKTIGAQWPFLLVSFIIVVFIIKWKTIWKSLSRVTQIRVKTGNHEVEVHASKKTVETVESSVSVQPRMKMTEIDNAILNEDKIPIVDESDDDRSNSYFGLLSVRDFKRFNELVEKQTLDESDPEKINKSRVWGYYWRYHHGDTTAFEELEKYISGLNNDEQKSYAMYYLSGFYKDSNDFTKAISLLTHSLQLTKEDNAKQIIVSEMSTIYFEQGEKNKSITILLENIDSINSKSSKSELYKSIALFYKKEGNDLLETFAYQKALEMVPNSTSLMFDSAFRYLQIDKNFVDLSLFLYQKLLMVNNNNSSASNNAGVAYEKLNMKGKAIKNYKNAFKAESTLAASNIAYKLIECGFMEEAQDYLKQCETYEIVDTNVARVSSYLKDQLEVEEKLEEVYNKTAKQKYKFFSELGNCLFSTKARFDNRSEFTYGQSPVKVDINGDSIVLSWENGDEKHKVEGKFHNSAIIANYSKPEKNLYPYSESTKYNYVNIDVYGYENEKENLIFLTIKDNQITTLEFEIKLY</sequence>
<name>A0A5M6CP83_9BACT</name>
<protein>
    <submittedName>
        <fullName evidence="2">Uncharacterized protein</fullName>
    </submittedName>
</protein>
<proteinExistence type="predicted"/>
<organism evidence="2 3">
    <name type="scientific">Taibaiella lutea</name>
    <dbReference type="NCBI Taxonomy" id="2608001"/>
    <lineage>
        <taxon>Bacteria</taxon>
        <taxon>Pseudomonadati</taxon>
        <taxon>Bacteroidota</taxon>
        <taxon>Chitinophagia</taxon>
        <taxon>Chitinophagales</taxon>
        <taxon>Chitinophagaceae</taxon>
        <taxon>Taibaiella</taxon>
    </lineage>
</organism>
<gene>
    <name evidence="2" type="ORF">F0919_05040</name>
</gene>
<dbReference type="Proteomes" id="UP000323632">
    <property type="component" value="Unassembled WGS sequence"/>
</dbReference>
<keyword evidence="1" id="KW-0472">Membrane</keyword>